<comment type="caution">
    <text evidence="6">The sequence shown here is derived from an EMBL/GenBank/DDBJ whole genome shotgun (WGS) entry which is preliminary data.</text>
</comment>
<feature type="signal peptide" evidence="5">
    <location>
        <begin position="1"/>
        <end position="19"/>
    </location>
</feature>
<dbReference type="Proteomes" id="UP001385951">
    <property type="component" value="Unassembled WGS sequence"/>
</dbReference>
<feature type="active site" description="Proton donor" evidence="3">
    <location>
        <position position="338"/>
    </location>
</feature>
<dbReference type="InterPro" id="IPR033379">
    <property type="entry name" value="Acid_Pase_AS"/>
</dbReference>
<dbReference type="GO" id="GO:0003993">
    <property type="term" value="F:acid phosphatase activity"/>
    <property type="evidence" value="ECO:0007669"/>
    <property type="project" value="TreeGrafter"/>
</dbReference>
<dbReference type="AlphaFoldDB" id="A0AAW0FFN5"/>
<dbReference type="EMBL" id="JASBNA010000057">
    <property type="protein sequence ID" value="KAK7679571.1"/>
    <property type="molecule type" value="Genomic_DNA"/>
</dbReference>
<feature type="active site" description="Nucleophile" evidence="3">
    <location>
        <position position="64"/>
    </location>
</feature>
<evidence type="ECO:0000256" key="4">
    <source>
        <dbReference type="PIRSR" id="PIRSR000894-2"/>
    </source>
</evidence>
<keyword evidence="4" id="KW-1015">Disulfide bond</keyword>
<dbReference type="PANTHER" id="PTHR20963">
    <property type="entry name" value="MULTIPLE INOSITOL POLYPHOSPHATE PHOSPHATASE-RELATED"/>
    <property type="match status" value="1"/>
</dbReference>
<organism evidence="6 7">
    <name type="scientific">Cerrena zonata</name>
    <dbReference type="NCBI Taxonomy" id="2478898"/>
    <lineage>
        <taxon>Eukaryota</taxon>
        <taxon>Fungi</taxon>
        <taxon>Dikarya</taxon>
        <taxon>Basidiomycota</taxon>
        <taxon>Agaricomycotina</taxon>
        <taxon>Agaricomycetes</taxon>
        <taxon>Polyporales</taxon>
        <taxon>Cerrenaceae</taxon>
        <taxon>Cerrena</taxon>
    </lineage>
</organism>
<dbReference type="SUPFAM" id="SSF53254">
    <property type="entry name" value="Phosphoglycerate mutase-like"/>
    <property type="match status" value="1"/>
</dbReference>
<dbReference type="InterPro" id="IPR029033">
    <property type="entry name" value="His_PPase_superfam"/>
</dbReference>
<keyword evidence="1" id="KW-0378">Hydrolase</keyword>
<dbReference type="PANTHER" id="PTHR20963:SF23">
    <property type="entry name" value="3-PHYTASE"/>
    <property type="match status" value="1"/>
</dbReference>
<evidence type="ECO:0000313" key="7">
    <source>
        <dbReference type="Proteomes" id="UP001385951"/>
    </source>
</evidence>
<feature type="disulfide bond" evidence="4">
    <location>
        <begin position="53"/>
        <end position="387"/>
    </location>
</feature>
<dbReference type="Gene3D" id="3.40.50.1240">
    <property type="entry name" value="Phosphoglycerate mutase-like"/>
    <property type="match status" value="1"/>
</dbReference>
<protein>
    <recommendedName>
        <fullName evidence="8">3-phytase</fullName>
    </recommendedName>
</protein>
<evidence type="ECO:0000313" key="6">
    <source>
        <dbReference type="EMBL" id="KAK7679571.1"/>
    </source>
</evidence>
<keyword evidence="2" id="KW-0325">Glycoprotein</keyword>
<dbReference type="PROSITE" id="PS00616">
    <property type="entry name" value="HIS_ACID_PHOSPHAT_1"/>
    <property type="match status" value="1"/>
</dbReference>
<gene>
    <name evidence="6" type="ORF">QCA50_017281</name>
</gene>
<evidence type="ECO:0000256" key="2">
    <source>
        <dbReference type="ARBA" id="ARBA00023180"/>
    </source>
</evidence>
<dbReference type="InterPro" id="IPR016274">
    <property type="entry name" value="Histidine_acid_Pase_euk"/>
</dbReference>
<dbReference type="CDD" id="cd07061">
    <property type="entry name" value="HP_HAP_like"/>
    <property type="match status" value="1"/>
</dbReference>
<dbReference type="GO" id="GO:0009277">
    <property type="term" value="C:fungal-type cell wall"/>
    <property type="evidence" value="ECO:0007669"/>
    <property type="project" value="TreeGrafter"/>
</dbReference>
<keyword evidence="7" id="KW-1185">Reference proteome</keyword>
<sequence length="470" mass="51668">MVALVTLVLLATSVTLSNASPWELDPLRWAGGTSIYFTGPDVNNVPYEVPEGCVVDTAAFVSRHGARFPDPGSYQGWVTLASKIYNASFTVSREGSDLDFIKTWQPVVRHLTEDVAKLNLLGYQELYDMGVGYRYRYPDFYTPNTPFVLWSNLYSASPRVVDSARLFTRGYMGPNSTMGSIYVLNSKDPLAIANSLGPSDACPTYADTEGGNSTATWNGIYLPPITKRINSLLKGNLNFTTSDVSIFPTLCTYETAITGKRSQWCNVFSDSELRDFEYAQDLRYYYGHGPGSLKNSTMMLPVLNAIVKSFQNGPNKTYTNSDGTTFVPPPLLGMFANDGQINQLVSQTGVFDDESPLPSTYRPKNQRYLSNRFVTMKGTVGFERLTCSNQQYMRITLNDAVYPVPSCKSGPGASCPLSQYASLIAKKNQAAGSLVEVCKINATQGTISEKTNTATFLFDLALPFAQVVKP</sequence>
<dbReference type="PIRSF" id="PIRSF000894">
    <property type="entry name" value="Acid_phosphatase"/>
    <property type="match status" value="1"/>
</dbReference>
<proteinExistence type="predicted"/>
<keyword evidence="5" id="KW-0732">Signal</keyword>
<accession>A0AAW0FFN5</accession>
<feature type="chain" id="PRO_5043990399" description="3-phytase" evidence="5">
    <location>
        <begin position="20"/>
        <end position="470"/>
    </location>
</feature>
<evidence type="ECO:0000256" key="1">
    <source>
        <dbReference type="ARBA" id="ARBA00022801"/>
    </source>
</evidence>
<feature type="disulfide bond" evidence="4">
    <location>
        <begin position="407"/>
        <end position="415"/>
    </location>
</feature>
<dbReference type="Pfam" id="PF00328">
    <property type="entry name" value="His_Phos_2"/>
    <property type="match status" value="1"/>
</dbReference>
<dbReference type="InterPro" id="IPR000560">
    <property type="entry name" value="His_Pase_clade-2"/>
</dbReference>
<feature type="disulfide bond" evidence="4">
    <location>
        <begin position="251"/>
        <end position="265"/>
    </location>
</feature>
<evidence type="ECO:0008006" key="8">
    <source>
        <dbReference type="Google" id="ProtNLM"/>
    </source>
</evidence>
<evidence type="ECO:0000256" key="5">
    <source>
        <dbReference type="SAM" id="SignalP"/>
    </source>
</evidence>
<reference evidence="6 7" key="1">
    <citation type="submission" date="2022-09" db="EMBL/GenBank/DDBJ databases">
        <authorList>
            <person name="Palmer J.M."/>
        </authorList>
    </citation>
    <scope>NUCLEOTIDE SEQUENCE [LARGE SCALE GENOMIC DNA]</scope>
    <source>
        <strain evidence="6 7">DSM 7382</strain>
    </source>
</reference>
<evidence type="ECO:0000256" key="3">
    <source>
        <dbReference type="PIRSR" id="PIRSR000894-1"/>
    </source>
</evidence>
<name>A0AAW0FFN5_9APHY</name>